<keyword evidence="2" id="KW-1185">Reference proteome</keyword>
<dbReference type="EMBL" id="QFXE01000005">
    <property type="protein sequence ID" value="RDH87833.1"/>
    <property type="molecule type" value="Genomic_DNA"/>
</dbReference>
<dbReference type="Proteomes" id="UP000254771">
    <property type="component" value="Unassembled WGS sequence"/>
</dbReference>
<evidence type="ECO:0000313" key="2">
    <source>
        <dbReference type="Proteomes" id="UP000254771"/>
    </source>
</evidence>
<proteinExistence type="predicted"/>
<sequence>MNLPNAQTHECLLLPEVGTSGQLASFIGPSYPFNVGNKMKLDDGSNNRKIKLKRVLETTGTISQFQFSYIDQVDQSAEGGSNEDSDFDNIWSII</sequence>
<evidence type="ECO:0000313" key="1">
    <source>
        <dbReference type="EMBL" id="RDH87833.1"/>
    </source>
</evidence>
<dbReference type="AlphaFoldDB" id="A0A370DU50"/>
<gene>
    <name evidence="1" type="ORF">DIZ78_04645</name>
</gene>
<organism evidence="1 2">
    <name type="scientific">endosymbiont of Escarpia spicata</name>
    <dbReference type="NCBI Taxonomy" id="2200908"/>
    <lineage>
        <taxon>Bacteria</taxon>
        <taxon>Pseudomonadati</taxon>
        <taxon>Pseudomonadota</taxon>
        <taxon>Gammaproteobacteria</taxon>
        <taxon>sulfur-oxidizing symbionts</taxon>
    </lineage>
</organism>
<accession>A0A370DU50</accession>
<protein>
    <submittedName>
        <fullName evidence="1">Uncharacterized protein</fullName>
    </submittedName>
</protein>
<reference evidence="1 2" key="1">
    <citation type="journal article" date="2018" name="ISME J.">
        <title>Endosymbiont genomes yield clues of tubeworm success.</title>
        <authorList>
            <person name="Li Y."/>
            <person name="Liles M.R."/>
            <person name="Halanych K.M."/>
        </authorList>
    </citation>
    <scope>NUCLEOTIDE SEQUENCE [LARGE SCALE GENOMIC DNA]</scope>
    <source>
        <strain evidence="1">A1462</strain>
    </source>
</reference>
<name>A0A370DU50_9GAMM</name>
<comment type="caution">
    <text evidence="1">The sequence shown here is derived from an EMBL/GenBank/DDBJ whole genome shotgun (WGS) entry which is preliminary data.</text>
</comment>